<accession>A0A1E3L2E7</accession>
<dbReference type="SUPFAM" id="SSF54001">
    <property type="entry name" value="Cysteine proteinases"/>
    <property type="match status" value="1"/>
</dbReference>
<dbReference type="RefSeq" id="WP_069328096.1">
    <property type="nucleotide sequence ID" value="NZ_MDER01000045.1"/>
</dbReference>
<keyword evidence="2" id="KW-0645">Protease</keyword>
<dbReference type="GO" id="GO:0006508">
    <property type="term" value="P:proteolysis"/>
    <property type="evidence" value="ECO:0007669"/>
    <property type="project" value="UniProtKB-KW"/>
</dbReference>
<dbReference type="Proteomes" id="UP000094578">
    <property type="component" value="Unassembled WGS sequence"/>
</dbReference>
<dbReference type="Gene3D" id="3.90.1720.10">
    <property type="entry name" value="endopeptidase domain like (from Nostoc punctiforme)"/>
    <property type="match status" value="1"/>
</dbReference>
<dbReference type="Pfam" id="PF00877">
    <property type="entry name" value="NLPC_P60"/>
    <property type="match status" value="1"/>
</dbReference>
<name>A0A1E3L2E7_9BACL</name>
<gene>
    <name evidence="7" type="primary">lytE</name>
    <name evidence="7" type="ORF">PTI45_02683</name>
</gene>
<evidence type="ECO:0000256" key="1">
    <source>
        <dbReference type="ARBA" id="ARBA00007074"/>
    </source>
</evidence>
<dbReference type="PANTHER" id="PTHR47053">
    <property type="entry name" value="MUREIN DD-ENDOPEPTIDASE MEPH-RELATED"/>
    <property type="match status" value="1"/>
</dbReference>
<keyword evidence="3 7" id="KW-0378">Hydrolase</keyword>
<comment type="similarity">
    <text evidence="1">Belongs to the peptidase C40 family.</text>
</comment>
<dbReference type="PATRIC" id="fig|1886670.3.peg.2728"/>
<evidence type="ECO:0000256" key="2">
    <source>
        <dbReference type="ARBA" id="ARBA00022670"/>
    </source>
</evidence>
<dbReference type="EC" id="3.4.-.-" evidence="7"/>
<feature type="domain" description="NlpC/P60" evidence="6">
    <location>
        <begin position="22"/>
        <end position="144"/>
    </location>
</feature>
<sequence>MKKVVLSLLGAAIIFSAQPTNTFASTSNLDQAVSGVIGTPYVWGGTTTNGFDCSGFTRYVFNKFNIELPRTANVQAKMGTYVSKGNLSAGDLVFFNTSGRGISHVGVMVDGRNFAHASTSHGVTISSLSESYFQNRYVTGRHVVSQWAYQSMMEEK</sequence>
<dbReference type="AlphaFoldDB" id="A0A1E3L2E7"/>
<keyword evidence="8" id="KW-1185">Reference proteome</keyword>
<dbReference type="InterPro" id="IPR051202">
    <property type="entry name" value="Peptidase_C40"/>
</dbReference>
<protein>
    <submittedName>
        <fullName evidence="7">Putative peptidoglycan endopeptidase LytE</fullName>
        <ecNumber evidence="7">3.4.-.-</ecNumber>
    </submittedName>
</protein>
<dbReference type="PROSITE" id="PS51935">
    <property type="entry name" value="NLPC_P60"/>
    <property type="match status" value="1"/>
</dbReference>
<comment type="caution">
    <text evidence="7">The sequence shown here is derived from an EMBL/GenBank/DDBJ whole genome shotgun (WGS) entry which is preliminary data.</text>
</comment>
<keyword evidence="5" id="KW-0732">Signal</keyword>
<proteinExistence type="inferred from homology"/>
<organism evidence="7 8">
    <name type="scientific">Paenibacillus nuruki</name>
    <dbReference type="NCBI Taxonomy" id="1886670"/>
    <lineage>
        <taxon>Bacteria</taxon>
        <taxon>Bacillati</taxon>
        <taxon>Bacillota</taxon>
        <taxon>Bacilli</taxon>
        <taxon>Bacillales</taxon>
        <taxon>Paenibacillaceae</taxon>
        <taxon>Paenibacillus</taxon>
    </lineage>
</organism>
<evidence type="ECO:0000313" key="8">
    <source>
        <dbReference type="Proteomes" id="UP000094578"/>
    </source>
</evidence>
<dbReference type="EMBL" id="MDER01000045">
    <property type="protein sequence ID" value="ODP27864.1"/>
    <property type="molecule type" value="Genomic_DNA"/>
</dbReference>
<evidence type="ECO:0000256" key="5">
    <source>
        <dbReference type="SAM" id="SignalP"/>
    </source>
</evidence>
<dbReference type="PANTHER" id="PTHR47053:SF1">
    <property type="entry name" value="MUREIN DD-ENDOPEPTIDASE MEPH-RELATED"/>
    <property type="match status" value="1"/>
</dbReference>
<dbReference type="STRING" id="1886670.PTI45_02683"/>
<evidence type="ECO:0000313" key="7">
    <source>
        <dbReference type="EMBL" id="ODP27864.1"/>
    </source>
</evidence>
<dbReference type="InterPro" id="IPR000064">
    <property type="entry name" value="NLP_P60_dom"/>
</dbReference>
<evidence type="ECO:0000256" key="4">
    <source>
        <dbReference type="ARBA" id="ARBA00022807"/>
    </source>
</evidence>
<keyword evidence="4" id="KW-0788">Thiol protease</keyword>
<feature type="signal peptide" evidence="5">
    <location>
        <begin position="1"/>
        <end position="24"/>
    </location>
</feature>
<feature type="chain" id="PRO_5009131342" evidence="5">
    <location>
        <begin position="25"/>
        <end position="156"/>
    </location>
</feature>
<dbReference type="InterPro" id="IPR038765">
    <property type="entry name" value="Papain-like_cys_pep_sf"/>
</dbReference>
<evidence type="ECO:0000259" key="6">
    <source>
        <dbReference type="PROSITE" id="PS51935"/>
    </source>
</evidence>
<evidence type="ECO:0000256" key="3">
    <source>
        <dbReference type="ARBA" id="ARBA00022801"/>
    </source>
</evidence>
<reference evidence="7 8" key="1">
    <citation type="submission" date="2016-08" db="EMBL/GenBank/DDBJ databases">
        <title>Genome sequencing of Paenibacillus sp. TI45-13ar, isolated from Korean traditional nuruk.</title>
        <authorList>
            <person name="Kim S.-J."/>
        </authorList>
    </citation>
    <scope>NUCLEOTIDE SEQUENCE [LARGE SCALE GENOMIC DNA]</scope>
    <source>
        <strain evidence="7 8">TI45-13ar</strain>
    </source>
</reference>
<dbReference type="GO" id="GO:0008234">
    <property type="term" value="F:cysteine-type peptidase activity"/>
    <property type="evidence" value="ECO:0007669"/>
    <property type="project" value="UniProtKB-KW"/>
</dbReference>